<dbReference type="EMBL" id="SSXH01000326">
    <property type="protein sequence ID" value="THJ74074.1"/>
    <property type="molecule type" value="Genomic_DNA"/>
</dbReference>
<evidence type="ECO:0000259" key="2">
    <source>
        <dbReference type="Pfam" id="PF07179"/>
    </source>
</evidence>
<dbReference type="Proteomes" id="UP000305282">
    <property type="component" value="Unassembled WGS sequence"/>
</dbReference>
<dbReference type="AlphaFoldDB" id="A0A4S5EP53"/>
<dbReference type="InterPro" id="IPR009839">
    <property type="entry name" value="SseB_N"/>
</dbReference>
<protein>
    <submittedName>
        <fullName evidence="3">SseB family protein</fullName>
    </submittedName>
</protein>
<sequence length="179" mass="18298">MTDDQLRPDLASAGPGAPGQSRGDSDRDPAYVGAADRGAGPGGAPTAGGRASEQGAAALDALHRLAAGADERSALGDLALADVLLPDLGNETTDLSEESEVLQLPVAERQDGTQFVPTFTSEQRLTEALPDVARYRTVQIATLGRIWPSDDLLLAVDPGSETGIALPAEGLRALAAMSA</sequence>
<dbReference type="Pfam" id="PF07179">
    <property type="entry name" value="SseB"/>
    <property type="match status" value="1"/>
</dbReference>
<gene>
    <name evidence="3" type="ORF">E7Y31_13615</name>
</gene>
<evidence type="ECO:0000313" key="3">
    <source>
        <dbReference type="EMBL" id="THJ74074.1"/>
    </source>
</evidence>
<name>A0A4S5EP53_9ACTN</name>
<proteinExistence type="predicted"/>
<feature type="non-terminal residue" evidence="3">
    <location>
        <position position="179"/>
    </location>
</feature>
<evidence type="ECO:0000256" key="1">
    <source>
        <dbReference type="SAM" id="MobiDB-lite"/>
    </source>
</evidence>
<evidence type="ECO:0000313" key="4">
    <source>
        <dbReference type="Proteomes" id="UP000305282"/>
    </source>
</evidence>
<keyword evidence="4" id="KW-1185">Reference proteome</keyword>
<accession>A0A4S5EP53</accession>
<feature type="region of interest" description="Disordered" evidence="1">
    <location>
        <begin position="1"/>
        <end position="53"/>
    </location>
</feature>
<comment type="caution">
    <text evidence="3">The sequence shown here is derived from an EMBL/GenBank/DDBJ whole genome shotgun (WGS) entry which is preliminary data.</text>
</comment>
<feature type="domain" description="SseB protein N-terminal" evidence="2">
    <location>
        <begin position="59"/>
        <end position="173"/>
    </location>
</feature>
<dbReference type="OrthoDB" id="4238317at2"/>
<reference evidence="3 4" key="1">
    <citation type="submission" date="2019-04" db="EMBL/GenBank/DDBJ databases">
        <title>Draft genome sequences for three unisolated Alnus-infective Frankia Sp+ strains, AgTrS, AiOr and AvVan, the first sequenced Frankia strains able to sporulate in-planta.</title>
        <authorList>
            <person name="Bethencourt L."/>
            <person name="Vautrin F."/>
            <person name="Taib N."/>
            <person name="Dubost A."/>
            <person name="Castro-Garcia L."/>
            <person name="Imbaud O."/>
            <person name="Abrouk D."/>
            <person name="Fournier P."/>
            <person name="Briolay J."/>
            <person name="Nguyen A."/>
            <person name="Normand P."/>
            <person name="Fernandez M.P."/>
            <person name="Brochier-Armanet C."/>
            <person name="Herrera-Belaroussi A."/>
        </authorList>
    </citation>
    <scope>NUCLEOTIDE SEQUENCE [LARGE SCALE GENOMIC DNA]</scope>
    <source>
        <strain evidence="3 4">AvVan</strain>
    </source>
</reference>
<organism evidence="3 4">
    <name type="scientific">Candidatus Frankia alpina</name>
    <dbReference type="NCBI Taxonomy" id="2699483"/>
    <lineage>
        <taxon>Bacteria</taxon>
        <taxon>Bacillati</taxon>
        <taxon>Actinomycetota</taxon>
        <taxon>Actinomycetes</taxon>
        <taxon>Frankiales</taxon>
        <taxon>Frankiaceae</taxon>
        <taxon>Frankia</taxon>
    </lineage>
</organism>
<dbReference type="RefSeq" id="WP_136448476.1">
    <property type="nucleotide sequence ID" value="NZ_SSXH01000326.1"/>
</dbReference>